<dbReference type="Proteomes" id="UP000320390">
    <property type="component" value="Chromosome"/>
</dbReference>
<proteinExistence type="predicted"/>
<evidence type="ECO:0000313" key="1">
    <source>
        <dbReference type="EMBL" id="QDV08719.1"/>
    </source>
</evidence>
<evidence type="ECO:0000313" key="2">
    <source>
        <dbReference type="Proteomes" id="UP000320390"/>
    </source>
</evidence>
<keyword evidence="2" id="KW-1185">Reference proteome</keyword>
<gene>
    <name evidence="1" type="ORF">Poly30_42720</name>
</gene>
<dbReference type="AlphaFoldDB" id="A0A518EXA2"/>
<name>A0A518EXA2_9BACT</name>
<protein>
    <submittedName>
        <fullName evidence="1">Uncharacterized protein</fullName>
    </submittedName>
</protein>
<dbReference type="EMBL" id="CP036434">
    <property type="protein sequence ID" value="QDV08719.1"/>
    <property type="molecule type" value="Genomic_DNA"/>
</dbReference>
<organism evidence="1 2">
    <name type="scientific">Saltatorellus ferox</name>
    <dbReference type="NCBI Taxonomy" id="2528018"/>
    <lineage>
        <taxon>Bacteria</taxon>
        <taxon>Pseudomonadati</taxon>
        <taxon>Planctomycetota</taxon>
        <taxon>Planctomycetia</taxon>
        <taxon>Planctomycetia incertae sedis</taxon>
        <taxon>Saltatorellus</taxon>
    </lineage>
</organism>
<accession>A0A518EXA2</accession>
<reference evidence="1 2" key="1">
    <citation type="submission" date="2019-02" db="EMBL/GenBank/DDBJ databases">
        <title>Deep-cultivation of Planctomycetes and their phenomic and genomic characterization uncovers novel biology.</title>
        <authorList>
            <person name="Wiegand S."/>
            <person name="Jogler M."/>
            <person name="Boedeker C."/>
            <person name="Pinto D."/>
            <person name="Vollmers J."/>
            <person name="Rivas-Marin E."/>
            <person name="Kohn T."/>
            <person name="Peeters S.H."/>
            <person name="Heuer A."/>
            <person name="Rast P."/>
            <person name="Oberbeckmann S."/>
            <person name="Bunk B."/>
            <person name="Jeske O."/>
            <person name="Meyerdierks A."/>
            <person name="Storesund J.E."/>
            <person name="Kallscheuer N."/>
            <person name="Luecker S."/>
            <person name="Lage O.M."/>
            <person name="Pohl T."/>
            <person name="Merkel B.J."/>
            <person name="Hornburger P."/>
            <person name="Mueller R.-W."/>
            <person name="Bruemmer F."/>
            <person name="Labrenz M."/>
            <person name="Spormann A.M."/>
            <person name="Op den Camp H."/>
            <person name="Overmann J."/>
            <person name="Amann R."/>
            <person name="Jetten M.S.M."/>
            <person name="Mascher T."/>
            <person name="Medema M.H."/>
            <person name="Devos D.P."/>
            <person name="Kaster A.-K."/>
            <person name="Ovreas L."/>
            <person name="Rohde M."/>
            <person name="Galperin M.Y."/>
            <person name="Jogler C."/>
        </authorList>
    </citation>
    <scope>NUCLEOTIDE SEQUENCE [LARGE SCALE GENOMIC DNA]</scope>
    <source>
        <strain evidence="1 2">Poly30</strain>
    </source>
</reference>
<sequence>MGEVNAGLLLAVAGVLLGTALTVSAFLVSTARTSVGDRATLVPLESVCCSPEVTPEMILDAETPVAAEAIPVSVIEPASVRSAGVRDAGPCAAANCKQRTSQASSTAG</sequence>